<proteinExistence type="predicted"/>
<gene>
    <name evidence="1" type="ORF">C7378_0858</name>
</gene>
<dbReference type="Proteomes" id="UP000295210">
    <property type="component" value="Unassembled WGS sequence"/>
</dbReference>
<dbReference type="OrthoDB" id="123439at2"/>
<dbReference type="EMBL" id="SMGK01000001">
    <property type="protein sequence ID" value="TCK75861.1"/>
    <property type="molecule type" value="Genomic_DNA"/>
</dbReference>
<evidence type="ECO:0000313" key="2">
    <source>
        <dbReference type="Proteomes" id="UP000295210"/>
    </source>
</evidence>
<dbReference type="RefSeq" id="WP_131992103.1">
    <property type="nucleotide sequence ID" value="NZ_SMGK01000001.1"/>
</dbReference>
<organism evidence="1 2">
    <name type="scientific">Acidipila rosea</name>
    <dbReference type="NCBI Taxonomy" id="768535"/>
    <lineage>
        <taxon>Bacteria</taxon>
        <taxon>Pseudomonadati</taxon>
        <taxon>Acidobacteriota</taxon>
        <taxon>Terriglobia</taxon>
        <taxon>Terriglobales</taxon>
        <taxon>Acidobacteriaceae</taxon>
        <taxon>Acidipila</taxon>
    </lineage>
</organism>
<keyword evidence="2" id="KW-1185">Reference proteome</keyword>
<dbReference type="AlphaFoldDB" id="A0A4V2PVZ1"/>
<comment type="caution">
    <text evidence="1">The sequence shown here is derived from an EMBL/GenBank/DDBJ whole genome shotgun (WGS) entry which is preliminary data.</text>
</comment>
<accession>A0A4V2PVZ1</accession>
<evidence type="ECO:0000313" key="1">
    <source>
        <dbReference type="EMBL" id="TCK75861.1"/>
    </source>
</evidence>
<sequence length="67" mass="7509">MSNVERLQQAGLIQIHHPLTDAEIQSVNQLSPAEIDALISVRVKLGDEFFQRKVQDGDSHRMGTLLL</sequence>
<name>A0A4V2PVZ1_9BACT</name>
<protein>
    <submittedName>
        <fullName evidence="1">Uncharacterized protein</fullName>
    </submittedName>
</protein>
<reference evidence="1 2" key="1">
    <citation type="submission" date="2019-03" db="EMBL/GenBank/DDBJ databases">
        <title>Genomic Encyclopedia of Type Strains, Phase IV (KMG-IV): sequencing the most valuable type-strain genomes for metagenomic binning, comparative biology and taxonomic classification.</title>
        <authorList>
            <person name="Goeker M."/>
        </authorList>
    </citation>
    <scope>NUCLEOTIDE SEQUENCE [LARGE SCALE GENOMIC DNA]</scope>
    <source>
        <strain evidence="1 2">DSM 103428</strain>
    </source>
</reference>